<organism evidence="2 3">
    <name type="scientific">Tigriopus californicus</name>
    <name type="common">Marine copepod</name>
    <dbReference type="NCBI Taxonomy" id="6832"/>
    <lineage>
        <taxon>Eukaryota</taxon>
        <taxon>Metazoa</taxon>
        <taxon>Ecdysozoa</taxon>
        <taxon>Arthropoda</taxon>
        <taxon>Crustacea</taxon>
        <taxon>Multicrustacea</taxon>
        <taxon>Hexanauplia</taxon>
        <taxon>Copepoda</taxon>
        <taxon>Harpacticoida</taxon>
        <taxon>Harpacticidae</taxon>
        <taxon>Tigriopus</taxon>
    </lineage>
</organism>
<evidence type="ECO:0000256" key="1">
    <source>
        <dbReference type="SAM" id="MobiDB-lite"/>
    </source>
</evidence>
<dbReference type="AlphaFoldDB" id="A0A553NP94"/>
<feature type="non-terminal residue" evidence="2">
    <location>
        <position position="145"/>
    </location>
</feature>
<proteinExistence type="predicted"/>
<keyword evidence="3" id="KW-1185">Reference proteome</keyword>
<reference evidence="2 3" key="1">
    <citation type="journal article" date="2018" name="Nat. Ecol. Evol.">
        <title>Genomic signatures of mitonuclear coevolution across populations of Tigriopus californicus.</title>
        <authorList>
            <person name="Barreto F.S."/>
            <person name="Watson E.T."/>
            <person name="Lima T.G."/>
            <person name="Willett C.S."/>
            <person name="Edmands S."/>
            <person name="Li W."/>
            <person name="Burton R.S."/>
        </authorList>
    </citation>
    <scope>NUCLEOTIDE SEQUENCE [LARGE SCALE GENOMIC DNA]</scope>
    <source>
        <strain evidence="2 3">San Diego</strain>
    </source>
</reference>
<protein>
    <submittedName>
        <fullName evidence="2">Uncharacterized protein</fullName>
    </submittedName>
</protein>
<evidence type="ECO:0000313" key="3">
    <source>
        <dbReference type="Proteomes" id="UP000318571"/>
    </source>
</evidence>
<dbReference type="EMBL" id="VCGU01000011">
    <property type="protein sequence ID" value="TRY67258.1"/>
    <property type="molecule type" value="Genomic_DNA"/>
</dbReference>
<feature type="compositionally biased region" description="Polar residues" evidence="1">
    <location>
        <begin position="135"/>
        <end position="145"/>
    </location>
</feature>
<dbReference type="Proteomes" id="UP000318571">
    <property type="component" value="Chromosome 4"/>
</dbReference>
<gene>
    <name evidence="2" type="ORF">TCAL_03073</name>
</gene>
<evidence type="ECO:0000313" key="2">
    <source>
        <dbReference type="EMBL" id="TRY67258.1"/>
    </source>
</evidence>
<accession>A0A553NP94</accession>
<feature type="region of interest" description="Disordered" evidence="1">
    <location>
        <begin position="123"/>
        <end position="145"/>
    </location>
</feature>
<name>A0A553NP94_TIGCA</name>
<comment type="caution">
    <text evidence="2">The sequence shown here is derived from an EMBL/GenBank/DDBJ whole genome shotgun (WGS) entry which is preliminary data.</text>
</comment>
<sequence length="145" mass="16568">MKFISTSSSPPTPIAQSRFKIFAKGEVPSNLWPNPEVLIFRLDSSDGTFWPRDVVSLNKDHPAANKYSILDEMNEYRANDGHFHFKLCYPGLTNNSCYRWSQSEDPLEITGQVHPKDFNYKEGPFPQDHRFKGLSRSTPSSSLLD</sequence>